<dbReference type="PANTHER" id="PTHR21716">
    <property type="entry name" value="TRANSMEMBRANE PROTEIN"/>
    <property type="match status" value="1"/>
</dbReference>
<dbReference type="Pfam" id="PF01594">
    <property type="entry name" value="AI-2E_transport"/>
    <property type="match status" value="1"/>
</dbReference>
<feature type="transmembrane region" description="Helical" evidence="6">
    <location>
        <begin position="156"/>
        <end position="176"/>
    </location>
</feature>
<feature type="transmembrane region" description="Helical" evidence="6">
    <location>
        <begin position="235"/>
        <end position="257"/>
    </location>
</feature>
<gene>
    <name evidence="7" type="ORF">NCR95_04380</name>
</gene>
<protein>
    <submittedName>
        <fullName evidence="7">AI-2E family transporter</fullName>
    </submittedName>
</protein>
<dbReference type="Proteomes" id="UP001057522">
    <property type="component" value="Unassembled WGS sequence"/>
</dbReference>
<comment type="similarity">
    <text evidence="2">Belongs to the autoinducer-2 exporter (AI-2E) (TC 2.A.86) family.</text>
</comment>
<keyword evidence="8" id="KW-1185">Reference proteome</keyword>
<sequence>MKESFKGIYFFFTAFILTLIALLKLYSPFLMNILIAFLLFIATHNIFQIIFKKIKSTFLTSLLMTLLLLILCFVPIFYVAINLASFVGNIDLASLQQFFTDMQVKISVAGKDFLEYLPVVFQQQINDLLASVNSINWAEFFKKALSVVAKISANSAYFLSDAVFIVVFLFFFYYYGNALGKYCLEIIPIEKQQIKTLYDEVSAVISVVFYSSILSMVLQGVLFGILMAFYRYDSILLGVFYGFASLIPVVGGTLVWLPIVCYEIYLGNITNAIVITLYSIIVIATLADNGVKPFMIAFINRILIETPVKINEMLIFFAIIAGLSSFGFWGIVLGPAITALFIAMLRIYQNLYKR</sequence>
<feature type="transmembrane region" description="Helical" evidence="6">
    <location>
        <begin position="29"/>
        <end position="51"/>
    </location>
</feature>
<evidence type="ECO:0000256" key="6">
    <source>
        <dbReference type="SAM" id="Phobius"/>
    </source>
</evidence>
<evidence type="ECO:0000256" key="4">
    <source>
        <dbReference type="ARBA" id="ARBA00022989"/>
    </source>
</evidence>
<feature type="transmembrane region" description="Helical" evidence="6">
    <location>
        <begin position="315"/>
        <end position="348"/>
    </location>
</feature>
<dbReference type="EMBL" id="JAMOKX010000003">
    <property type="protein sequence ID" value="MCL9819407.1"/>
    <property type="molecule type" value="Genomic_DNA"/>
</dbReference>
<dbReference type="RefSeq" id="WP_250604100.1">
    <property type="nucleotide sequence ID" value="NZ_JAMOKX010000003.1"/>
</dbReference>
<keyword evidence="4 6" id="KW-1133">Transmembrane helix</keyword>
<feature type="transmembrane region" description="Helical" evidence="6">
    <location>
        <begin position="58"/>
        <end position="81"/>
    </location>
</feature>
<keyword evidence="5 6" id="KW-0472">Membrane</keyword>
<evidence type="ECO:0000313" key="7">
    <source>
        <dbReference type="EMBL" id="MCL9819407.1"/>
    </source>
</evidence>
<reference evidence="7" key="1">
    <citation type="submission" date="2022-06" db="EMBL/GenBank/DDBJ databases">
        <title>Helicobacter colisuis sp. nov.</title>
        <authorList>
            <person name="Papic B."/>
            <person name="Gruntar I."/>
        </authorList>
    </citation>
    <scope>NUCLEOTIDE SEQUENCE</scope>
    <source>
        <strain evidence="7">11154-15</strain>
    </source>
</reference>
<comment type="subcellular location">
    <subcellularLocation>
        <location evidence="1">Membrane</location>
        <topology evidence="1">Multi-pass membrane protein</topology>
    </subcellularLocation>
</comment>
<comment type="caution">
    <text evidence="7">The sequence shown here is derived from an EMBL/GenBank/DDBJ whole genome shotgun (WGS) entry which is preliminary data.</text>
</comment>
<keyword evidence="3 6" id="KW-0812">Transmembrane</keyword>
<evidence type="ECO:0000256" key="2">
    <source>
        <dbReference type="ARBA" id="ARBA00009773"/>
    </source>
</evidence>
<feature type="transmembrane region" description="Helical" evidence="6">
    <location>
        <begin position="7"/>
        <end position="23"/>
    </location>
</feature>
<dbReference type="PANTHER" id="PTHR21716:SF4">
    <property type="entry name" value="TRANSMEMBRANE PROTEIN 245"/>
    <property type="match status" value="1"/>
</dbReference>
<evidence type="ECO:0000256" key="3">
    <source>
        <dbReference type="ARBA" id="ARBA00022692"/>
    </source>
</evidence>
<accession>A0ABT0TTZ9</accession>
<evidence type="ECO:0000256" key="1">
    <source>
        <dbReference type="ARBA" id="ARBA00004141"/>
    </source>
</evidence>
<feature type="transmembrane region" description="Helical" evidence="6">
    <location>
        <begin position="197"/>
        <end position="229"/>
    </location>
</feature>
<evidence type="ECO:0000256" key="5">
    <source>
        <dbReference type="ARBA" id="ARBA00023136"/>
    </source>
</evidence>
<proteinExistence type="inferred from homology"/>
<evidence type="ECO:0000313" key="8">
    <source>
        <dbReference type="Proteomes" id="UP001057522"/>
    </source>
</evidence>
<name>A0ABT0TTZ9_9HELI</name>
<dbReference type="InterPro" id="IPR002549">
    <property type="entry name" value="AI-2E-like"/>
</dbReference>
<feature type="transmembrane region" description="Helical" evidence="6">
    <location>
        <begin position="264"/>
        <end position="287"/>
    </location>
</feature>
<organism evidence="7 8">
    <name type="scientific">Helicobacter colisuis</name>
    <dbReference type="NCBI Taxonomy" id="2949739"/>
    <lineage>
        <taxon>Bacteria</taxon>
        <taxon>Pseudomonadati</taxon>
        <taxon>Campylobacterota</taxon>
        <taxon>Epsilonproteobacteria</taxon>
        <taxon>Campylobacterales</taxon>
        <taxon>Helicobacteraceae</taxon>
        <taxon>Helicobacter</taxon>
    </lineage>
</organism>